<gene>
    <name evidence="7" type="ordered locus">PAS_chr3_1257</name>
</gene>
<sequence>MPRPGAVAKYQRFLLKKLLPACNTLQQARRELFWIQKELPSEQWKQACIQRGRHLMPLQYILGNQPFGSVNIKCRPGVLIPRNDTEEWCSELVDVFRGSDTFSVLDMCTGSGCIALYLATELSNVTVLGGDISQDCISLANENIDVNKDIIKGKIKVDSMDLFQPLAGDKKFDVVVSNPPYIPTHELEKQEEVEKSVRLYEPRLALEGDLPVFKAMVTYYIIPSQCKVFILEIGSREQGQYTRSLLDESWVVGLRLDSAFRPRNVIGFRTDIESSIKRKLMTTIIELFKKQR</sequence>
<feature type="domain" description="Methyltransferase small" evidence="6">
    <location>
        <begin position="92"/>
        <end position="186"/>
    </location>
</feature>
<dbReference type="InterPro" id="IPR050320">
    <property type="entry name" value="N5-glutamine_MTase"/>
</dbReference>
<accession>C4R6K4</accession>
<dbReference type="SMR" id="C4R6K4"/>
<reference evidence="7 8" key="1">
    <citation type="journal article" date="2009" name="Nat. Biotechnol.">
        <title>Genome sequence of the recombinant protein production host Pichia pastoris.</title>
        <authorList>
            <person name="De Schutter K."/>
            <person name="Lin Y.C."/>
            <person name="Tiels P."/>
            <person name="Van Hecke A."/>
            <person name="Glinka S."/>
            <person name="Weber-Lehmann J."/>
            <person name="Rouze P."/>
            <person name="Van de Peer Y."/>
            <person name="Callewaert N."/>
        </authorList>
    </citation>
    <scope>NUCLEOTIDE SEQUENCE [LARGE SCALE GENOMIC DNA]</scope>
    <source>
        <strain evidence="8">GS115 / ATCC 20864</strain>
    </source>
</reference>
<evidence type="ECO:0000256" key="1">
    <source>
        <dbReference type="ARBA" id="ARBA00012771"/>
    </source>
</evidence>
<dbReference type="EMBL" id="FN392321">
    <property type="protein sequence ID" value="CAY71190.1"/>
    <property type="molecule type" value="Genomic_DNA"/>
</dbReference>
<dbReference type="Pfam" id="PF05175">
    <property type="entry name" value="MTS"/>
    <property type="match status" value="1"/>
</dbReference>
<evidence type="ECO:0000313" key="8">
    <source>
        <dbReference type="Proteomes" id="UP000000314"/>
    </source>
</evidence>
<dbReference type="STRING" id="644223.C4R6K4"/>
<dbReference type="EC" id="2.1.1.297" evidence="1"/>
<name>C4R6K4_KOMPG</name>
<dbReference type="NCBIfam" id="TIGR00536">
    <property type="entry name" value="hemK_fam"/>
    <property type="match status" value="1"/>
</dbReference>
<dbReference type="FunCoup" id="C4R6K4">
    <property type="interactions" value="79"/>
</dbReference>
<evidence type="ECO:0000259" key="6">
    <source>
        <dbReference type="Pfam" id="PF05175"/>
    </source>
</evidence>
<dbReference type="InterPro" id="IPR004556">
    <property type="entry name" value="HemK-like"/>
</dbReference>
<dbReference type="Gene3D" id="3.40.50.150">
    <property type="entry name" value="Vaccinia Virus protein VP39"/>
    <property type="match status" value="1"/>
</dbReference>
<comment type="catalytic activity">
    <reaction evidence="5">
        <text>L-glutaminyl-[peptide chain release factor] + S-adenosyl-L-methionine = N(5)-methyl-L-glutaminyl-[peptide chain release factor] + S-adenosyl-L-homocysteine + H(+)</text>
        <dbReference type="Rhea" id="RHEA:42896"/>
        <dbReference type="Rhea" id="RHEA-COMP:10271"/>
        <dbReference type="Rhea" id="RHEA-COMP:10272"/>
        <dbReference type="ChEBI" id="CHEBI:15378"/>
        <dbReference type="ChEBI" id="CHEBI:30011"/>
        <dbReference type="ChEBI" id="CHEBI:57856"/>
        <dbReference type="ChEBI" id="CHEBI:59789"/>
        <dbReference type="ChEBI" id="CHEBI:61891"/>
        <dbReference type="EC" id="2.1.1.297"/>
    </reaction>
</comment>
<keyword evidence="3" id="KW-0808">Transferase</keyword>
<dbReference type="OrthoDB" id="269872at2759"/>
<keyword evidence="8" id="KW-1185">Reference proteome</keyword>
<dbReference type="PROSITE" id="PS00092">
    <property type="entry name" value="N6_MTASE"/>
    <property type="match status" value="1"/>
</dbReference>
<dbReference type="RefSeq" id="XP_002493369.1">
    <property type="nucleotide sequence ID" value="XM_002493324.1"/>
</dbReference>
<keyword evidence="2" id="KW-0489">Methyltransferase</keyword>
<proteinExistence type="predicted"/>
<dbReference type="GeneID" id="8200156"/>
<dbReference type="OMA" id="MPRIPYS"/>
<dbReference type="eggNOG" id="KOG2904">
    <property type="taxonomic scope" value="Eukaryota"/>
</dbReference>
<dbReference type="GO" id="GO:0005739">
    <property type="term" value="C:mitochondrion"/>
    <property type="evidence" value="ECO:0007669"/>
    <property type="project" value="TreeGrafter"/>
</dbReference>
<dbReference type="Proteomes" id="UP000000314">
    <property type="component" value="Chromosome 3"/>
</dbReference>
<dbReference type="AlphaFoldDB" id="C4R6K4"/>
<dbReference type="KEGG" id="ppa:PAS_chr3_1257"/>
<dbReference type="InParanoid" id="C4R6K4"/>
<dbReference type="GO" id="GO:0006451">
    <property type="term" value="P:translational readthrough"/>
    <property type="evidence" value="ECO:0007669"/>
    <property type="project" value="EnsemblFungi"/>
</dbReference>
<evidence type="ECO:0000313" key="7">
    <source>
        <dbReference type="EMBL" id="CAY71190.1"/>
    </source>
</evidence>
<dbReference type="GO" id="GO:0102559">
    <property type="term" value="F:peptide chain release factor N(5)-glutamine methyltransferase activity"/>
    <property type="evidence" value="ECO:0007669"/>
    <property type="project" value="UniProtKB-EC"/>
</dbReference>
<dbReference type="PANTHER" id="PTHR18895:SF74">
    <property type="entry name" value="MTRF1L RELEASE FACTOR GLUTAMINE METHYLTRANSFERASE"/>
    <property type="match status" value="1"/>
</dbReference>
<dbReference type="GO" id="GO:0032259">
    <property type="term" value="P:methylation"/>
    <property type="evidence" value="ECO:0007669"/>
    <property type="project" value="UniProtKB-KW"/>
</dbReference>
<evidence type="ECO:0000256" key="2">
    <source>
        <dbReference type="ARBA" id="ARBA00022603"/>
    </source>
</evidence>
<keyword evidence="4" id="KW-0949">S-adenosyl-L-methionine</keyword>
<evidence type="ECO:0000256" key="4">
    <source>
        <dbReference type="ARBA" id="ARBA00022691"/>
    </source>
</evidence>
<dbReference type="SUPFAM" id="SSF53335">
    <property type="entry name" value="S-adenosyl-L-methionine-dependent methyltransferases"/>
    <property type="match status" value="1"/>
</dbReference>
<dbReference type="CDD" id="cd02440">
    <property type="entry name" value="AdoMet_MTases"/>
    <property type="match status" value="1"/>
</dbReference>
<dbReference type="InterPro" id="IPR029063">
    <property type="entry name" value="SAM-dependent_MTases_sf"/>
</dbReference>
<evidence type="ECO:0000256" key="3">
    <source>
        <dbReference type="ARBA" id="ARBA00022679"/>
    </source>
</evidence>
<organism evidence="7 8">
    <name type="scientific">Komagataella phaffii (strain GS115 / ATCC 20864)</name>
    <name type="common">Yeast</name>
    <name type="synonym">Pichia pastoris</name>
    <dbReference type="NCBI Taxonomy" id="644223"/>
    <lineage>
        <taxon>Eukaryota</taxon>
        <taxon>Fungi</taxon>
        <taxon>Dikarya</taxon>
        <taxon>Ascomycota</taxon>
        <taxon>Saccharomycotina</taxon>
        <taxon>Pichiomycetes</taxon>
        <taxon>Pichiales</taxon>
        <taxon>Pichiaceae</taxon>
        <taxon>Komagataella</taxon>
    </lineage>
</organism>
<dbReference type="PANTHER" id="PTHR18895">
    <property type="entry name" value="HEMK METHYLTRANSFERASE"/>
    <property type="match status" value="1"/>
</dbReference>
<dbReference type="HOGENOM" id="CLU_018398_0_2_1"/>
<dbReference type="GO" id="GO:0003676">
    <property type="term" value="F:nucleic acid binding"/>
    <property type="evidence" value="ECO:0007669"/>
    <property type="project" value="InterPro"/>
</dbReference>
<dbReference type="InterPro" id="IPR007848">
    <property type="entry name" value="Small_mtfrase_dom"/>
</dbReference>
<protein>
    <recommendedName>
        <fullName evidence="1">peptide chain release factor N(5)-glutamine methyltransferase</fullName>
        <ecNumber evidence="1">2.1.1.297</ecNumber>
    </recommendedName>
</protein>
<dbReference type="InterPro" id="IPR002052">
    <property type="entry name" value="DNA_methylase_N6_adenine_CS"/>
</dbReference>
<evidence type="ECO:0000256" key="5">
    <source>
        <dbReference type="ARBA" id="ARBA00048391"/>
    </source>
</evidence>